<dbReference type="InterPro" id="IPR004107">
    <property type="entry name" value="Integrase_SAM-like_N"/>
</dbReference>
<evidence type="ECO:0000256" key="4">
    <source>
        <dbReference type="ARBA" id="ARBA00023172"/>
    </source>
</evidence>
<dbReference type="InterPro" id="IPR044068">
    <property type="entry name" value="CB"/>
</dbReference>
<dbReference type="InterPro" id="IPR010998">
    <property type="entry name" value="Integrase_recombinase_N"/>
</dbReference>
<dbReference type="NCBIfam" id="TIGR02249">
    <property type="entry name" value="integrase_gron"/>
    <property type="match status" value="1"/>
</dbReference>
<dbReference type="PANTHER" id="PTHR30349">
    <property type="entry name" value="PHAGE INTEGRASE-RELATED"/>
    <property type="match status" value="1"/>
</dbReference>
<evidence type="ECO:0000313" key="8">
    <source>
        <dbReference type="EMBL" id="ABB44058.1"/>
    </source>
</evidence>
<accession>Q30SH3</accession>
<reference evidence="8 9" key="1">
    <citation type="journal article" date="2008" name="Appl. Environ. Microbiol.">
        <title>Genome of the epsilonproteobacterial chemolithoautotroph Sulfurimonas denitrificans.</title>
        <authorList>
            <person name="Sievert S.M."/>
            <person name="Scott K.M."/>
            <person name="Klotz M.G."/>
            <person name="Chain P.S.G."/>
            <person name="Hauser L.J."/>
            <person name="Hemp J."/>
            <person name="Huegler M."/>
            <person name="Land M."/>
            <person name="Lapidus A."/>
            <person name="Larimer F.W."/>
            <person name="Lucas S."/>
            <person name="Malfatti S.A."/>
            <person name="Meyer F."/>
            <person name="Paulsen I.T."/>
            <person name="Ren Q."/>
            <person name="Simon J."/>
            <person name="Bailey K."/>
            <person name="Diaz E."/>
            <person name="Fitzpatrick K.A."/>
            <person name="Glover B."/>
            <person name="Gwatney N."/>
            <person name="Korajkic A."/>
            <person name="Long A."/>
            <person name="Mobberley J.M."/>
            <person name="Pantry S.N."/>
            <person name="Pazder G."/>
            <person name="Peterson S."/>
            <person name="Quintanilla J.D."/>
            <person name="Sprinkle R."/>
            <person name="Stephens J."/>
            <person name="Thomas P."/>
            <person name="Vaughn R."/>
            <person name="Weber M.J."/>
            <person name="Wooten L.L."/>
        </authorList>
    </citation>
    <scope>NUCLEOTIDE SEQUENCE [LARGE SCALE GENOMIC DNA]</scope>
    <source>
        <strain evidence="9">ATCC 33889 / DSM 1251</strain>
    </source>
</reference>
<dbReference type="InterPro" id="IPR011010">
    <property type="entry name" value="DNA_brk_join_enz"/>
</dbReference>
<evidence type="ECO:0000259" key="6">
    <source>
        <dbReference type="PROSITE" id="PS51898"/>
    </source>
</evidence>
<evidence type="ECO:0000256" key="2">
    <source>
        <dbReference type="ARBA" id="ARBA00022908"/>
    </source>
</evidence>
<dbReference type="GO" id="GO:0006310">
    <property type="term" value="P:DNA recombination"/>
    <property type="evidence" value="ECO:0007669"/>
    <property type="project" value="UniProtKB-KW"/>
</dbReference>
<evidence type="ECO:0000313" key="9">
    <source>
        <dbReference type="Proteomes" id="UP000002714"/>
    </source>
</evidence>
<protein>
    <submittedName>
        <fullName evidence="8">Integron integrase</fullName>
    </submittedName>
</protein>
<evidence type="ECO:0000256" key="3">
    <source>
        <dbReference type="ARBA" id="ARBA00023125"/>
    </source>
</evidence>
<gene>
    <name evidence="8" type="ordered locus">Suden_0779</name>
</gene>
<dbReference type="Gene3D" id="1.10.150.130">
    <property type="match status" value="1"/>
</dbReference>
<feature type="domain" description="Core-binding (CB)" evidence="7">
    <location>
        <begin position="1"/>
        <end position="83"/>
    </location>
</feature>
<dbReference type="InterPro" id="IPR013762">
    <property type="entry name" value="Integrase-like_cat_sf"/>
</dbReference>
<comment type="similarity">
    <text evidence="1">Belongs to the 'phage' integrase family.</text>
</comment>
<dbReference type="Pfam" id="PF13495">
    <property type="entry name" value="Phage_int_SAM_4"/>
    <property type="match status" value="1"/>
</dbReference>
<dbReference type="SUPFAM" id="SSF56349">
    <property type="entry name" value="DNA breaking-rejoining enzymes"/>
    <property type="match status" value="1"/>
</dbReference>
<dbReference type="InterPro" id="IPR011946">
    <property type="entry name" value="Integrase_integron-type"/>
</dbReference>
<dbReference type="HOGENOM" id="CLU_027562_37_0_7"/>
<name>Q30SH3_SULDN</name>
<dbReference type="RefSeq" id="WP_011372411.1">
    <property type="nucleotide sequence ID" value="NC_007575.1"/>
</dbReference>
<organism evidence="8 9">
    <name type="scientific">Sulfurimonas denitrificans (strain ATCC 33889 / DSM 1251)</name>
    <name type="common">Thiomicrospira denitrificans (strain ATCC 33889 / DSM 1251)</name>
    <dbReference type="NCBI Taxonomy" id="326298"/>
    <lineage>
        <taxon>Bacteria</taxon>
        <taxon>Pseudomonadati</taxon>
        <taxon>Campylobacterota</taxon>
        <taxon>Epsilonproteobacteria</taxon>
        <taxon>Campylobacterales</taxon>
        <taxon>Sulfurimonadaceae</taxon>
        <taxon>Sulfurimonas</taxon>
    </lineage>
</organism>
<dbReference type="InterPro" id="IPR050090">
    <property type="entry name" value="Tyrosine_recombinase_XerCD"/>
</dbReference>
<proteinExistence type="inferred from homology"/>
<evidence type="ECO:0000256" key="5">
    <source>
        <dbReference type="PROSITE-ProRule" id="PRU01248"/>
    </source>
</evidence>
<dbReference type="STRING" id="326298.Suden_0779"/>
<dbReference type="PANTHER" id="PTHR30349:SF64">
    <property type="entry name" value="PROPHAGE INTEGRASE INTD-RELATED"/>
    <property type="match status" value="1"/>
</dbReference>
<dbReference type="Gene3D" id="1.10.443.10">
    <property type="entry name" value="Intergrase catalytic core"/>
    <property type="match status" value="1"/>
</dbReference>
<dbReference type="AlphaFoldDB" id="Q30SH3"/>
<evidence type="ECO:0000256" key="1">
    <source>
        <dbReference type="ARBA" id="ARBA00008857"/>
    </source>
</evidence>
<dbReference type="EMBL" id="CP000153">
    <property type="protein sequence ID" value="ABB44058.1"/>
    <property type="molecule type" value="Genomic_DNA"/>
</dbReference>
<dbReference type="eggNOG" id="COG4974">
    <property type="taxonomic scope" value="Bacteria"/>
</dbReference>
<dbReference type="GO" id="GO:0003677">
    <property type="term" value="F:DNA binding"/>
    <property type="evidence" value="ECO:0007669"/>
    <property type="project" value="UniProtKB-UniRule"/>
</dbReference>
<dbReference type="Pfam" id="PF00589">
    <property type="entry name" value="Phage_integrase"/>
    <property type="match status" value="1"/>
</dbReference>
<dbReference type="PROSITE" id="PS51900">
    <property type="entry name" value="CB"/>
    <property type="match status" value="1"/>
</dbReference>
<dbReference type="PROSITE" id="PS51898">
    <property type="entry name" value="TYR_RECOMBINASE"/>
    <property type="match status" value="1"/>
</dbReference>
<dbReference type="InterPro" id="IPR002104">
    <property type="entry name" value="Integrase_catalytic"/>
</dbReference>
<keyword evidence="3 5" id="KW-0238">DNA-binding</keyword>
<dbReference type="KEGG" id="tdn:Suden_0779"/>
<dbReference type="GO" id="GO:0015074">
    <property type="term" value="P:DNA integration"/>
    <property type="evidence" value="ECO:0007669"/>
    <property type="project" value="UniProtKB-KW"/>
</dbReference>
<sequence>MKKKLLDIVRDKIRFKHYSISTEKTYVFWIKHYIFYHQKQHPVNLGKKEIEDFLTFLAVTKKVSPTTQNQAFSALLFLYREVLDIEISTWNVQALRAQQRKHIPVVLTKDEVQNIILNMNGIYQLMVKLMYGCGLRMSEVQNIRIKDIDFGFDKIYVWDGKSLKDRTLPLPMKIKDELKIQVEKVRELHQKDLKDGYGSVYIPYAFERKFPKAKFETKWQYIFPMNTIATDPRSGERRRHHILDATLSRNIKQAVTKSNIDKRVTSHIFRHSYATHLLQAGIDLRSIQELLGHKSVETTMIYTHVVSEMNKAKLISPLDF</sequence>
<keyword evidence="9" id="KW-1185">Reference proteome</keyword>
<feature type="domain" description="Tyr recombinase" evidence="6">
    <location>
        <begin position="102"/>
        <end position="315"/>
    </location>
</feature>
<keyword evidence="2" id="KW-0229">DNA integration</keyword>
<dbReference type="Proteomes" id="UP000002714">
    <property type="component" value="Chromosome"/>
</dbReference>
<keyword evidence="4" id="KW-0233">DNA recombination</keyword>
<evidence type="ECO:0000259" key="7">
    <source>
        <dbReference type="PROSITE" id="PS51900"/>
    </source>
</evidence>